<keyword evidence="1" id="KW-0808">Transferase</keyword>
<dbReference type="OrthoDB" id="9814490at2"/>
<dbReference type="Proteomes" id="UP000248882">
    <property type="component" value="Unassembled WGS sequence"/>
</dbReference>
<accession>A0A2W7R763</accession>
<dbReference type="Gene3D" id="2.160.10.10">
    <property type="entry name" value="Hexapeptide repeat proteins"/>
    <property type="match status" value="1"/>
</dbReference>
<dbReference type="InterPro" id="IPR051159">
    <property type="entry name" value="Hexapeptide_acetyltransf"/>
</dbReference>
<evidence type="ECO:0000313" key="1">
    <source>
        <dbReference type="EMBL" id="PZX54200.1"/>
    </source>
</evidence>
<gene>
    <name evidence="1" type="ORF">LV85_01540</name>
</gene>
<protein>
    <submittedName>
        <fullName evidence="1">Maltose O-acetyltransferase</fullName>
    </submittedName>
</protein>
<keyword evidence="2" id="KW-1185">Reference proteome</keyword>
<dbReference type="InterPro" id="IPR011004">
    <property type="entry name" value="Trimer_LpxA-like_sf"/>
</dbReference>
<dbReference type="RefSeq" id="WP_146260443.1">
    <property type="nucleotide sequence ID" value="NZ_QKZT01000005.1"/>
</dbReference>
<name>A0A2W7R763_9BACT</name>
<dbReference type="SUPFAM" id="SSF51161">
    <property type="entry name" value="Trimeric LpxA-like enzymes"/>
    <property type="match status" value="1"/>
</dbReference>
<dbReference type="PANTHER" id="PTHR23416">
    <property type="entry name" value="SIALIC ACID SYNTHASE-RELATED"/>
    <property type="match status" value="1"/>
</dbReference>
<reference evidence="1 2" key="1">
    <citation type="submission" date="2018-06" db="EMBL/GenBank/DDBJ databases">
        <title>Genomic Encyclopedia of Archaeal and Bacterial Type Strains, Phase II (KMG-II): from individual species to whole genera.</title>
        <authorList>
            <person name="Goeker M."/>
        </authorList>
    </citation>
    <scope>NUCLEOTIDE SEQUENCE [LARGE SCALE GENOMIC DNA]</scope>
    <source>
        <strain evidence="1 2">DSM 19830</strain>
    </source>
</reference>
<sequence>MRLLIYILYRFVLRHLPRSSSKFFGSYINYIRFSSCKFLFYSSGSKFTVESKINIGYRRKISIGESSGLGYNLNIGRDLSLGNYVMIGPDVIFFGQNHKYESTSIPMVNQGYNKAQILVIEDDVWIGERVIVNSTVNRIAKGSIIAAGSVVTKDVDSYCIIGGNPAKLIKKRNNVL</sequence>
<dbReference type="GO" id="GO:0016740">
    <property type="term" value="F:transferase activity"/>
    <property type="evidence" value="ECO:0007669"/>
    <property type="project" value="UniProtKB-KW"/>
</dbReference>
<evidence type="ECO:0000313" key="2">
    <source>
        <dbReference type="Proteomes" id="UP000248882"/>
    </source>
</evidence>
<comment type="caution">
    <text evidence="1">The sequence shown here is derived from an EMBL/GenBank/DDBJ whole genome shotgun (WGS) entry which is preliminary data.</text>
</comment>
<organism evidence="1 2">
    <name type="scientific">Algoriphagus chordae</name>
    <dbReference type="NCBI Taxonomy" id="237019"/>
    <lineage>
        <taxon>Bacteria</taxon>
        <taxon>Pseudomonadati</taxon>
        <taxon>Bacteroidota</taxon>
        <taxon>Cytophagia</taxon>
        <taxon>Cytophagales</taxon>
        <taxon>Cyclobacteriaceae</taxon>
        <taxon>Algoriphagus</taxon>
    </lineage>
</organism>
<dbReference type="EMBL" id="QKZT01000005">
    <property type="protein sequence ID" value="PZX54200.1"/>
    <property type="molecule type" value="Genomic_DNA"/>
</dbReference>
<proteinExistence type="predicted"/>
<dbReference type="AlphaFoldDB" id="A0A2W7R763"/>